<accession>A0ABY8IEU5</accession>
<protein>
    <submittedName>
        <fullName evidence="1">Uncharacterized protein</fullName>
    </submittedName>
</protein>
<keyword evidence="2" id="KW-1185">Reference proteome</keyword>
<dbReference type="RefSeq" id="WP_142823394.1">
    <property type="nucleotide sequence ID" value="NZ_CP117267.1"/>
</dbReference>
<dbReference type="Proteomes" id="UP000318939">
    <property type="component" value="Chromosome"/>
</dbReference>
<dbReference type="EMBL" id="CP117267">
    <property type="protein sequence ID" value="WFS21560.1"/>
    <property type="molecule type" value="Genomic_DNA"/>
</dbReference>
<organism evidence="1 2">
    <name type="scientific">Rhizobium rhododendri</name>
    <dbReference type="NCBI Taxonomy" id="2506430"/>
    <lineage>
        <taxon>Bacteria</taxon>
        <taxon>Pseudomonadati</taxon>
        <taxon>Pseudomonadota</taxon>
        <taxon>Alphaproteobacteria</taxon>
        <taxon>Hyphomicrobiales</taxon>
        <taxon>Rhizobiaceae</taxon>
        <taxon>Rhizobium/Agrobacterium group</taxon>
        <taxon>Rhizobium</taxon>
    </lineage>
</organism>
<reference evidence="1" key="1">
    <citation type="journal article" date="2019" name="Phytopathology">
        <title>A Novel Group of Rhizobium tumorigenes-Like Agrobacteria Associated with Crown Gall Disease of Rhododendron and Blueberry.</title>
        <authorList>
            <person name="Kuzmanovic N."/>
            <person name="Behrens P."/>
            <person name="Idczak E."/>
            <person name="Wagner S."/>
            <person name="Gotz M."/>
            <person name="Sproer C."/>
            <person name="Bunk B."/>
            <person name="Overmann J."/>
            <person name="Smalla K."/>
        </authorList>
    </citation>
    <scope>NUCLEOTIDE SEQUENCE</scope>
    <source>
        <strain evidence="1">Rho-6.2</strain>
    </source>
</reference>
<evidence type="ECO:0000313" key="2">
    <source>
        <dbReference type="Proteomes" id="UP000318939"/>
    </source>
</evidence>
<gene>
    <name evidence="1" type="ORF">PR018_10225</name>
</gene>
<proteinExistence type="predicted"/>
<evidence type="ECO:0000313" key="1">
    <source>
        <dbReference type="EMBL" id="WFS21560.1"/>
    </source>
</evidence>
<reference evidence="1" key="2">
    <citation type="journal article" date="2023" name="MicrobiologyOpen">
        <title>Genomics of the tumorigenes clade of the family Rhizobiaceae and description of Rhizobium rhododendri sp. nov.</title>
        <authorList>
            <person name="Kuzmanovic N."/>
            <person name="diCenzo G.C."/>
            <person name="Bunk B."/>
            <person name="Sproeer C."/>
            <person name="Fruehling A."/>
            <person name="Neumann-Schaal M."/>
            <person name="Overmann J."/>
            <person name="Smalla K."/>
        </authorList>
    </citation>
    <scope>NUCLEOTIDE SEQUENCE</scope>
    <source>
        <strain evidence="1">Rho-6.2</strain>
    </source>
</reference>
<name>A0ABY8IEU5_9HYPH</name>
<sequence>MKKLEHIERTVEELDPTEFEAFSNWFEALQARRWDGRIEADEKDGKLDRLAAGALSAFRSGKTRPL</sequence>